<protein>
    <submittedName>
        <fullName evidence="2">Uncharacterized protein</fullName>
    </submittedName>
</protein>
<feature type="region of interest" description="Disordered" evidence="1">
    <location>
        <begin position="14"/>
        <end position="37"/>
    </location>
</feature>
<feature type="compositionally biased region" description="Gly residues" evidence="1">
    <location>
        <begin position="723"/>
        <end position="733"/>
    </location>
</feature>
<organism evidence="2 3">
    <name type="scientific">[Emmonsia] crescens</name>
    <dbReference type="NCBI Taxonomy" id="73230"/>
    <lineage>
        <taxon>Eukaryota</taxon>
        <taxon>Fungi</taxon>
        <taxon>Dikarya</taxon>
        <taxon>Ascomycota</taxon>
        <taxon>Pezizomycotina</taxon>
        <taxon>Eurotiomycetes</taxon>
        <taxon>Eurotiomycetidae</taxon>
        <taxon>Onygenales</taxon>
        <taxon>Ajellomycetaceae</taxon>
        <taxon>Emergomyces</taxon>
    </lineage>
</organism>
<name>A0A2B7ZI09_9EURO</name>
<feature type="region of interest" description="Disordered" evidence="1">
    <location>
        <begin position="444"/>
        <end position="548"/>
    </location>
</feature>
<dbReference type="AlphaFoldDB" id="A0A2B7ZI09"/>
<feature type="region of interest" description="Disordered" evidence="1">
    <location>
        <begin position="144"/>
        <end position="164"/>
    </location>
</feature>
<proteinExistence type="predicted"/>
<reference evidence="2 3" key="1">
    <citation type="submission" date="2017-10" db="EMBL/GenBank/DDBJ databases">
        <title>Comparative genomics in systemic dimorphic fungi from Ajellomycetaceae.</title>
        <authorList>
            <person name="Munoz J.F."/>
            <person name="Mcewen J.G."/>
            <person name="Clay O.K."/>
            <person name="Cuomo C.A."/>
        </authorList>
    </citation>
    <scope>NUCLEOTIDE SEQUENCE [LARGE SCALE GENOMIC DNA]</scope>
    <source>
        <strain evidence="2 3">UAMH4076</strain>
    </source>
</reference>
<feature type="compositionally biased region" description="Basic and acidic residues" evidence="1">
    <location>
        <begin position="695"/>
        <end position="720"/>
    </location>
</feature>
<accession>A0A2B7ZI09</accession>
<feature type="compositionally biased region" description="Polar residues" evidence="1">
    <location>
        <begin position="734"/>
        <end position="745"/>
    </location>
</feature>
<comment type="caution">
    <text evidence="2">The sequence shown here is derived from an EMBL/GenBank/DDBJ whole genome shotgun (WGS) entry which is preliminary data.</text>
</comment>
<feature type="compositionally biased region" description="Basic and acidic residues" evidence="1">
    <location>
        <begin position="355"/>
        <end position="364"/>
    </location>
</feature>
<evidence type="ECO:0000313" key="3">
    <source>
        <dbReference type="Proteomes" id="UP000226031"/>
    </source>
</evidence>
<keyword evidence="3" id="KW-1185">Reference proteome</keyword>
<feature type="compositionally biased region" description="Polar residues" evidence="1">
    <location>
        <begin position="528"/>
        <end position="544"/>
    </location>
</feature>
<feature type="region of interest" description="Disordered" evidence="1">
    <location>
        <begin position="685"/>
        <end position="765"/>
    </location>
</feature>
<feature type="compositionally biased region" description="Polar residues" evidence="1">
    <location>
        <begin position="466"/>
        <end position="478"/>
    </location>
</feature>
<dbReference type="EMBL" id="PDND01000068">
    <property type="protein sequence ID" value="PGH33265.1"/>
    <property type="molecule type" value="Genomic_DNA"/>
</dbReference>
<feature type="region of interest" description="Disordered" evidence="1">
    <location>
        <begin position="42"/>
        <end position="61"/>
    </location>
</feature>
<gene>
    <name evidence="2" type="ORF">GX50_03943</name>
</gene>
<feature type="region of interest" description="Disordered" evidence="1">
    <location>
        <begin position="108"/>
        <end position="131"/>
    </location>
</feature>
<sequence>MASIWRLLTSSPECRLGEDASGGRSSSMRSRCVKQELHRRRSLTGLFTSSPPQEPDQDKTNITCKERIHYPLYNPRDPRHNSDAFAGDINGKGFWASYGRSIRSRLHGSIKSGARSPNFQQQKPRRSIRSGFASLTGSSRLMKRFSRSEKPSKPHLSSIWEPQSPGQIGPHEVASNLLPDHVDNSQLSYFPEALSIPRPYLLPSLPSMSSGLMSALELEACTAAGYTEQETSYIQNYDPRPHTFRRPLQPFHILRNAVSSMSSGQPINQGRPGYTNISNSSEPLGAQVPSVQDDRLCANRVSVLVSENGSSQIPITPKRPPLNRQQARVVNERDNANLSPLLSKQMHSHSSALDNQKKEDESKTPETLANITKPQSLLNLGERWLETRKQPLRVVSPGVSQPSTATDSEFGVDIYRTSAKHRYALTTKSDAVLSSWLSSLSSVSHTRDNTDISGSTLCRSPPPSTRHPSAKQTGSFPTSALRWQDGSVTRSSRSETRHGSGLVINDRDAWNEHEEASSKSNPPRPRLTTGSTIQEKPGNPSSVRNFRPDVGRPFEVPKAPLNLHLNLADNPSHLSNSIREQLCESDLETEANEGAFWPGSIDSRVERGNLNQLPKDNSSHSPVLGGHDIEGHGKVQFVRECQSIPVSHAEESRAPSYSGNIKVRNVSQDAANRIRIPACKTSYTPCVEPTADCGPEPRERTGSHAAGDRGSKSSSSRKDGSSSGSGSGSGGSGQSDPLTNSTAGTSVVDFASDQNLTTKAKAEERAACPEMDIKTLPSKDDAVLLKN</sequence>
<dbReference type="VEuPathDB" id="FungiDB:EMCG_01882"/>
<feature type="region of interest" description="Disordered" evidence="1">
    <location>
        <begin position="344"/>
        <end position="368"/>
    </location>
</feature>
<evidence type="ECO:0000256" key="1">
    <source>
        <dbReference type="SAM" id="MobiDB-lite"/>
    </source>
</evidence>
<dbReference type="Proteomes" id="UP000226031">
    <property type="component" value="Unassembled WGS sequence"/>
</dbReference>
<evidence type="ECO:0000313" key="2">
    <source>
        <dbReference type="EMBL" id="PGH33265.1"/>
    </source>
</evidence>
<feature type="compositionally biased region" description="Basic and acidic residues" evidence="1">
    <location>
        <begin position="505"/>
        <end position="517"/>
    </location>
</feature>